<sequence length="100" mass="10437">MLKTKLYIQEMIVLNKQILTKMFVGKMAQVGGTVNKFTNFIIGIAVLFFVAAALVPEAQTAGNSLNASGLPLGTLFVSGGVVFILIAVALLNAAIKGPGK</sequence>
<feature type="transmembrane region" description="Helical" evidence="1">
    <location>
        <begin position="75"/>
        <end position="95"/>
    </location>
</feature>
<comment type="caution">
    <text evidence="2">The sequence shown here is derived from an EMBL/GenBank/DDBJ whole genome shotgun (WGS) entry which is preliminary data.</text>
</comment>
<gene>
    <name evidence="2" type="ORF">LCGC14_1065170</name>
</gene>
<protein>
    <submittedName>
        <fullName evidence="2">Uncharacterized protein</fullName>
    </submittedName>
</protein>
<dbReference type="EMBL" id="LAZR01004549">
    <property type="protein sequence ID" value="KKN07610.1"/>
    <property type="molecule type" value="Genomic_DNA"/>
</dbReference>
<feature type="transmembrane region" description="Helical" evidence="1">
    <location>
        <begin position="37"/>
        <end position="55"/>
    </location>
</feature>
<name>A0A0F9MJV7_9ZZZZ</name>
<keyword evidence="1" id="KW-1133">Transmembrane helix</keyword>
<accession>A0A0F9MJV7</accession>
<keyword evidence="1" id="KW-0472">Membrane</keyword>
<reference evidence="2" key="1">
    <citation type="journal article" date="2015" name="Nature">
        <title>Complex archaea that bridge the gap between prokaryotes and eukaryotes.</title>
        <authorList>
            <person name="Spang A."/>
            <person name="Saw J.H."/>
            <person name="Jorgensen S.L."/>
            <person name="Zaremba-Niedzwiedzka K."/>
            <person name="Martijn J."/>
            <person name="Lind A.E."/>
            <person name="van Eijk R."/>
            <person name="Schleper C."/>
            <person name="Guy L."/>
            <person name="Ettema T.J."/>
        </authorList>
    </citation>
    <scope>NUCLEOTIDE SEQUENCE</scope>
</reference>
<keyword evidence="1" id="KW-0812">Transmembrane</keyword>
<evidence type="ECO:0000313" key="2">
    <source>
        <dbReference type="EMBL" id="KKN07610.1"/>
    </source>
</evidence>
<proteinExistence type="predicted"/>
<dbReference type="AlphaFoldDB" id="A0A0F9MJV7"/>
<evidence type="ECO:0000256" key="1">
    <source>
        <dbReference type="SAM" id="Phobius"/>
    </source>
</evidence>
<organism evidence="2">
    <name type="scientific">marine sediment metagenome</name>
    <dbReference type="NCBI Taxonomy" id="412755"/>
    <lineage>
        <taxon>unclassified sequences</taxon>
        <taxon>metagenomes</taxon>
        <taxon>ecological metagenomes</taxon>
    </lineage>
</organism>